<dbReference type="eggNOG" id="COG4061">
    <property type="taxonomic scope" value="Bacteria"/>
</dbReference>
<feature type="region of interest" description="Disordered" evidence="1">
    <location>
        <begin position="1"/>
        <end position="137"/>
    </location>
</feature>
<evidence type="ECO:0000313" key="4">
    <source>
        <dbReference type="Proteomes" id="UP000008366"/>
    </source>
</evidence>
<keyword evidence="4" id="KW-1185">Reference proteome</keyword>
<comment type="caution">
    <text evidence="3">The sequence shown here is derived from an EMBL/GenBank/DDBJ whole genome shotgun (WGS) entry which is preliminary data.</text>
</comment>
<evidence type="ECO:0008006" key="5">
    <source>
        <dbReference type="Google" id="ProtNLM"/>
    </source>
</evidence>
<keyword evidence="2" id="KW-0812">Transmembrane</keyword>
<dbReference type="EMBL" id="BAHD01000005">
    <property type="protein sequence ID" value="GAB94390.1"/>
    <property type="molecule type" value="Genomic_DNA"/>
</dbReference>
<sequence>MSERSQDSHKPRGAESDPAATEAIGGASTSHPSYDGRDYDSDPTRAQQVPWDATQPMRVDDDPGSGGGRRLQQRPPSSGSDSDSGRGQQTQAYPQQSYGQAGYGQQGYEQQGYGQQSQGQQGHGYPPGQGGYQQEAYGQGGYGQGGYGQGGYGQGYPPPAPAGYGYGHDPYAEPPRTPGKGTAITALVFGMLALFAFWMPLIPVVVGLFACVLAIIAMKRMSASARNRGKRAGRGIAVGGLVCGGLAVVLGTILGIGYLIAFQAVRPHLDEFARCYNLPDQRLTNACINVILDRIAQEQGVPVQIGDGSGIGTVSHRLPAGLASPTDLPRTV</sequence>
<evidence type="ECO:0000256" key="2">
    <source>
        <dbReference type="SAM" id="Phobius"/>
    </source>
</evidence>
<dbReference type="AlphaFoldDB" id="K6W5E6"/>
<proteinExistence type="predicted"/>
<feature type="compositionally biased region" description="Low complexity" evidence="1">
    <location>
        <begin position="73"/>
        <end position="100"/>
    </location>
</feature>
<dbReference type="STRING" id="1184609.KILIM_005_00080"/>
<feature type="transmembrane region" description="Helical" evidence="2">
    <location>
        <begin position="236"/>
        <end position="261"/>
    </location>
</feature>
<protein>
    <recommendedName>
        <fullName evidence="5">DUF4190 domain-containing protein</fullName>
    </recommendedName>
</protein>
<reference evidence="3 4" key="1">
    <citation type="submission" date="2012-08" db="EMBL/GenBank/DDBJ databases">
        <title>Whole genome shotgun sequence of Kineosphaera limosa NBRC 100340.</title>
        <authorList>
            <person name="Yoshida I."/>
            <person name="Isaki S."/>
            <person name="Hosoyama A."/>
            <person name="Tsuchikane K."/>
            <person name="Katsumata H."/>
            <person name="Ando Y."/>
            <person name="Ohji S."/>
            <person name="Hamada M."/>
            <person name="Tamura T."/>
            <person name="Yamazoe A."/>
            <person name="Yamazaki S."/>
            <person name="Fujita N."/>
        </authorList>
    </citation>
    <scope>NUCLEOTIDE SEQUENCE [LARGE SCALE GENOMIC DNA]</scope>
    <source>
        <strain evidence="3 4">NBRC 100340</strain>
    </source>
</reference>
<dbReference type="Proteomes" id="UP000008366">
    <property type="component" value="Unassembled WGS sequence"/>
</dbReference>
<name>K6W5E6_9MICO</name>
<gene>
    <name evidence="3" type="ORF">KILIM_005_00080</name>
</gene>
<dbReference type="OrthoDB" id="4557756at2"/>
<keyword evidence="2" id="KW-1133">Transmembrane helix</keyword>
<organism evidence="3 4">
    <name type="scientific">Kineosphaera limosa NBRC 100340</name>
    <dbReference type="NCBI Taxonomy" id="1184609"/>
    <lineage>
        <taxon>Bacteria</taxon>
        <taxon>Bacillati</taxon>
        <taxon>Actinomycetota</taxon>
        <taxon>Actinomycetes</taxon>
        <taxon>Micrococcales</taxon>
        <taxon>Dermatophilaceae</taxon>
        <taxon>Kineosphaera</taxon>
    </lineage>
</organism>
<keyword evidence="2" id="KW-0472">Membrane</keyword>
<dbReference type="RefSeq" id="WP_006590923.1">
    <property type="nucleotide sequence ID" value="NZ_BAHD01000005.1"/>
</dbReference>
<accession>K6W5E6</accession>
<evidence type="ECO:0000256" key="1">
    <source>
        <dbReference type="SAM" id="MobiDB-lite"/>
    </source>
</evidence>
<feature type="compositionally biased region" description="Low complexity" evidence="1">
    <location>
        <begin position="106"/>
        <end position="120"/>
    </location>
</feature>
<feature type="compositionally biased region" description="Basic and acidic residues" evidence="1">
    <location>
        <begin position="34"/>
        <end position="43"/>
    </location>
</feature>
<feature type="transmembrane region" description="Helical" evidence="2">
    <location>
        <begin position="183"/>
        <end position="216"/>
    </location>
</feature>
<evidence type="ECO:0000313" key="3">
    <source>
        <dbReference type="EMBL" id="GAB94390.1"/>
    </source>
</evidence>
<feature type="compositionally biased region" description="Basic and acidic residues" evidence="1">
    <location>
        <begin position="1"/>
        <end position="15"/>
    </location>
</feature>
<feature type="compositionally biased region" description="Gly residues" evidence="1">
    <location>
        <begin position="121"/>
        <end position="131"/>
    </location>
</feature>